<dbReference type="AlphaFoldDB" id="A0A7R8H0N5"/>
<gene>
    <name evidence="1" type="ORF">LSAA_927</name>
</gene>
<proteinExistence type="predicted"/>
<organism evidence="1 2">
    <name type="scientific">Lepeophtheirus salmonis</name>
    <name type="common">Salmon louse</name>
    <name type="synonym">Caligus salmonis</name>
    <dbReference type="NCBI Taxonomy" id="72036"/>
    <lineage>
        <taxon>Eukaryota</taxon>
        <taxon>Metazoa</taxon>
        <taxon>Ecdysozoa</taxon>
        <taxon>Arthropoda</taxon>
        <taxon>Crustacea</taxon>
        <taxon>Multicrustacea</taxon>
        <taxon>Hexanauplia</taxon>
        <taxon>Copepoda</taxon>
        <taxon>Siphonostomatoida</taxon>
        <taxon>Caligidae</taxon>
        <taxon>Lepeophtheirus</taxon>
    </lineage>
</organism>
<protein>
    <submittedName>
        <fullName evidence="1">(salmon louse) hypothetical protein</fullName>
    </submittedName>
</protein>
<evidence type="ECO:0000313" key="1">
    <source>
        <dbReference type="EMBL" id="CAF2773917.1"/>
    </source>
</evidence>
<dbReference type="Proteomes" id="UP000675881">
    <property type="component" value="Chromosome 1"/>
</dbReference>
<reference evidence="1" key="1">
    <citation type="submission" date="2021-02" db="EMBL/GenBank/DDBJ databases">
        <authorList>
            <person name="Bekaert M."/>
        </authorList>
    </citation>
    <scope>NUCLEOTIDE SEQUENCE</scope>
    <source>
        <strain evidence="1">IoA-00</strain>
    </source>
</reference>
<dbReference type="EMBL" id="HG994580">
    <property type="protein sequence ID" value="CAF2773917.1"/>
    <property type="molecule type" value="Genomic_DNA"/>
</dbReference>
<accession>A0A7R8H0N5</accession>
<sequence>MIVISSNKGNTVLTIKYQGVCNFNTESSLQKSILNILCLLRVDPDSFLNNSVSSQNNSYNDLDLLNDHGQMYTRYEDRPYLFGRGRFWIRCFSKTSSKVHRPYVGKDFKMKYLKI</sequence>
<keyword evidence="2" id="KW-1185">Reference proteome</keyword>
<name>A0A7R8H0N5_LEPSM</name>
<evidence type="ECO:0000313" key="2">
    <source>
        <dbReference type="Proteomes" id="UP000675881"/>
    </source>
</evidence>